<sequence>MGNCIDMPSYPWISRGTKQRRNRANQETPSEVEGQNRTWHSLGGLRGAVPGAGLVAKSTAVFTDLETAVQLSATTKEVESSSEDLSSVPFVPQPRSFLQAHPTISRLPFPNYIPLADRDEARENGWLVTDEENCSQEAAFFFTQWATANRVFHRPYSSLMDFCGVHKMTPPSPFMSFATQIGWCPPTGRCWGIRLFLEPQSRNSAPLPHVAAVAYQPMNARDGSILGGELVAILSIMHSRVKEPKVESEEVMEGLSDMNEQELEDLSKKSPAFPDEQKFPVLLVSFVGPQHARLLCASLNTNLLVIHLSKLYSFEREQDAPLDLFMSWLFARPVAGA</sequence>
<feature type="compositionally biased region" description="Polar residues" evidence="1">
    <location>
        <begin position="25"/>
        <end position="35"/>
    </location>
</feature>
<protein>
    <submittedName>
        <fullName evidence="2">Uncharacterized protein</fullName>
    </submittedName>
</protein>
<reference evidence="2" key="2">
    <citation type="submission" date="2025-08" db="UniProtKB">
        <authorList>
            <consortium name="RefSeq"/>
        </authorList>
    </citation>
    <scope>IDENTIFICATION</scope>
</reference>
<name>A0AAJ8E0M2_ASPNG</name>
<organism evidence="2">
    <name type="scientific">Aspergillus niger</name>
    <dbReference type="NCBI Taxonomy" id="5061"/>
    <lineage>
        <taxon>Eukaryota</taxon>
        <taxon>Fungi</taxon>
        <taxon>Dikarya</taxon>
        <taxon>Ascomycota</taxon>
        <taxon>Pezizomycotina</taxon>
        <taxon>Eurotiomycetes</taxon>
        <taxon>Eurotiomycetidae</taxon>
        <taxon>Eurotiales</taxon>
        <taxon>Aspergillaceae</taxon>
        <taxon>Aspergillus</taxon>
        <taxon>Aspergillus subgen. Circumdati</taxon>
    </lineage>
</organism>
<accession>A0AAJ8E0M2</accession>
<dbReference type="AlphaFoldDB" id="A0AAJ8E0M2"/>
<dbReference type="KEGG" id="ang:An01g00310"/>
<dbReference type="GeneID" id="84589813"/>
<reference evidence="2" key="1">
    <citation type="submission" date="2025-02" db="EMBL/GenBank/DDBJ databases">
        <authorList>
            <consortium name="NCBI Genome Project"/>
        </authorList>
    </citation>
    <scope>NUCLEOTIDE SEQUENCE</scope>
</reference>
<evidence type="ECO:0000256" key="1">
    <source>
        <dbReference type="SAM" id="MobiDB-lite"/>
    </source>
</evidence>
<dbReference type="RefSeq" id="XP_059603020.1">
    <property type="nucleotide sequence ID" value="XM_059746753.1"/>
</dbReference>
<feature type="region of interest" description="Disordered" evidence="1">
    <location>
        <begin position="1"/>
        <end position="35"/>
    </location>
</feature>
<dbReference type="VEuPathDB" id="FungiDB:An01g00310"/>
<proteinExistence type="predicted"/>
<gene>
    <name evidence="2" type="ORF">An01g00310</name>
</gene>
<evidence type="ECO:0000313" key="2">
    <source>
        <dbReference type="RefSeq" id="XP_059603020.1"/>
    </source>
</evidence>